<evidence type="ECO:0000259" key="1">
    <source>
        <dbReference type="SMART" id="SM00579"/>
    </source>
</evidence>
<dbReference type="SMART" id="SM00579">
    <property type="entry name" value="FBD"/>
    <property type="match status" value="1"/>
</dbReference>
<keyword evidence="2" id="KW-1185">Reference proteome</keyword>
<organism evidence="2 3">
    <name type="scientific">Camelina sativa</name>
    <name type="common">False flax</name>
    <name type="synonym">Myagrum sativum</name>
    <dbReference type="NCBI Taxonomy" id="90675"/>
    <lineage>
        <taxon>Eukaryota</taxon>
        <taxon>Viridiplantae</taxon>
        <taxon>Streptophyta</taxon>
        <taxon>Embryophyta</taxon>
        <taxon>Tracheophyta</taxon>
        <taxon>Spermatophyta</taxon>
        <taxon>Magnoliopsida</taxon>
        <taxon>eudicotyledons</taxon>
        <taxon>Gunneridae</taxon>
        <taxon>Pentapetalae</taxon>
        <taxon>rosids</taxon>
        <taxon>malvids</taxon>
        <taxon>Brassicales</taxon>
        <taxon>Brassicaceae</taxon>
        <taxon>Camelineae</taxon>
        <taxon>Camelina</taxon>
    </lineage>
</organism>
<reference evidence="2" key="1">
    <citation type="journal article" date="2014" name="Nat. Commun.">
        <title>The emerging biofuel crop Camelina sativa retains a highly undifferentiated hexaploid genome structure.</title>
        <authorList>
            <person name="Kagale S."/>
            <person name="Koh C."/>
            <person name="Nixon J."/>
            <person name="Bollina V."/>
            <person name="Clarke W.E."/>
            <person name="Tuteja R."/>
            <person name="Spillane C."/>
            <person name="Robinson S.J."/>
            <person name="Links M.G."/>
            <person name="Clarke C."/>
            <person name="Higgins E.E."/>
            <person name="Huebert T."/>
            <person name="Sharpe A.G."/>
            <person name="Parkin I.A."/>
        </authorList>
    </citation>
    <scope>NUCLEOTIDE SEQUENCE [LARGE SCALE GENOMIC DNA]</scope>
    <source>
        <strain evidence="2">cv. DH55</strain>
    </source>
</reference>
<dbReference type="InterPro" id="IPR055411">
    <property type="entry name" value="LRR_FXL15/At3g58940/PEG3-like"/>
</dbReference>
<dbReference type="InterPro" id="IPR050232">
    <property type="entry name" value="FBL13/AtMIF1-like"/>
</dbReference>
<evidence type="ECO:0000313" key="2">
    <source>
        <dbReference type="Proteomes" id="UP000694864"/>
    </source>
</evidence>
<reference evidence="3" key="2">
    <citation type="submission" date="2025-08" db="UniProtKB">
        <authorList>
            <consortium name="RefSeq"/>
        </authorList>
    </citation>
    <scope>IDENTIFICATION</scope>
    <source>
        <tissue evidence="3">Leaf</tissue>
    </source>
</reference>
<dbReference type="Proteomes" id="UP000694864">
    <property type="component" value="Chromosome 2"/>
</dbReference>
<gene>
    <name evidence="3" type="primary">LOC109127057</name>
</gene>
<dbReference type="PANTHER" id="PTHR31900:SF28">
    <property type="entry name" value="FBD DOMAIN-CONTAINING PROTEIN"/>
    <property type="match status" value="1"/>
</dbReference>
<dbReference type="GeneID" id="109127057"/>
<evidence type="ECO:0000313" key="3">
    <source>
        <dbReference type="RefSeq" id="XP_019086817.1"/>
    </source>
</evidence>
<dbReference type="Pfam" id="PF24758">
    <property type="entry name" value="LRR_At5g56370"/>
    <property type="match status" value="1"/>
</dbReference>
<dbReference type="SUPFAM" id="SSF52047">
    <property type="entry name" value="RNI-like"/>
    <property type="match status" value="1"/>
</dbReference>
<dbReference type="InterPro" id="IPR032675">
    <property type="entry name" value="LRR_dom_sf"/>
</dbReference>
<dbReference type="Gene3D" id="3.80.10.10">
    <property type="entry name" value="Ribonuclease Inhibitor"/>
    <property type="match status" value="1"/>
</dbReference>
<dbReference type="InterPro" id="IPR006566">
    <property type="entry name" value="FBD"/>
</dbReference>
<feature type="domain" description="FBD" evidence="1">
    <location>
        <begin position="286"/>
        <end position="360"/>
    </location>
</feature>
<dbReference type="RefSeq" id="XP_019086817.1">
    <property type="nucleotide sequence ID" value="XM_019231272.1"/>
</dbReference>
<dbReference type="Pfam" id="PF08387">
    <property type="entry name" value="FBD"/>
    <property type="match status" value="1"/>
</dbReference>
<accession>A0ABM1QJ79</accession>
<protein>
    <submittedName>
        <fullName evidence="3">F-box/FBD/LRR-repeat protein At5g56810</fullName>
    </submittedName>
</protein>
<sequence>MSLPKASLLRNLNLKLDKKAASKVIDYLLFPNLPPTLLQISITSLSRNFLAFPKNFKVFQTLVVLKLQGTITLDAVVVSPVCFQSLKSLHLISVLLSSKTSLERLLSACPVLEDLFFETNSYNRTYPFTISVPSLQRLHITDHVHYSNYGDLKFEINAPSLKYLKMMEWSGCIKFVEDMPKLVGAKVTLSKSQAEKLIRLLTSVEFLSIKNRHPSMVLPLANGISHQLLRLKLDIYHKLPLNLLLHLLKHSPKLQVLKLHVNHFSYTTRGTEDQLPPVSAPILVPECVSFHLETFELRSFVGREEVKEVVVYILQNARHLKTASILIYSEGPPGGENDPMLIKELKSISLASKSCQLVVRV</sequence>
<proteinExistence type="predicted"/>
<dbReference type="PANTHER" id="PTHR31900">
    <property type="entry name" value="F-BOX/RNI SUPERFAMILY PROTEIN-RELATED"/>
    <property type="match status" value="1"/>
</dbReference>
<name>A0ABM1QJ79_CAMSA</name>